<dbReference type="AlphaFoldDB" id="A0A512NLM0"/>
<evidence type="ECO:0000259" key="2">
    <source>
        <dbReference type="Pfam" id="PF14240"/>
    </source>
</evidence>
<feature type="compositionally biased region" description="Pro residues" evidence="1">
    <location>
        <begin position="113"/>
        <end position="128"/>
    </location>
</feature>
<accession>A0A512NLM0</accession>
<dbReference type="Pfam" id="PF14240">
    <property type="entry name" value="YHYH"/>
    <property type="match status" value="1"/>
</dbReference>
<evidence type="ECO:0000256" key="1">
    <source>
        <dbReference type="SAM" id="MobiDB-lite"/>
    </source>
</evidence>
<protein>
    <recommendedName>
        <fullName evidence="2">YHYH domain-containing protein</fullName>
    </recommendedName>
</protein>
<name>A0A512NLM0_9HYPH</name>
<evidence type="ECO:0000313" key="4">
    <source>
        <dbReference type="Proteomes" id="UP000321058"/>
    </source>
</evidence>
<evidence type="ECO:0000313" key="3">
    <source>
        <dbReference type="EMBL" id="GEP59845.1"/>
    </source>
</evidence>
<dbReference type="Proteomes" id="UP000321058">
    <property type="component" value="Unassembled WGS sequence"/>
</dbReference>
<dbReference type="InterPro" id="IPR025924">
    <property type="entry name" value="YHYH_dom"/>
</dbReference>
<gene>
    <name evidence="3" type="ORF">RSO01_70110</name>
</gene>
<feature type="domain" description="YHYH" evidence="2">
    <location>
        <begin position="17"/>
        <end position="102"/>
    </location>
</feature>
<feature type="region of interest" description="Disordered" evidence="1">
    <location>
        <begin position="107"/>
        <end position="128"/>
    </location>
</feature>
<proteinExistence type="predicted"/>
<comment type="caution">
    <text evidence="3">The sequence shown here is derived from an EMBL/GenBank/DDBJ whole genome shotgun (WGS) entry which is preliminary data.</text>
</comment>
<dbReference type="RefSeq" id="WP_218037553.1">
    <property type="nucleotide sequence ID" value="NZ_BKAJ01000142.1"/>
</dbReference>
<dbReference type="EMBL" id="BKAJ01000142">
    <property type="protein sequence ID" value="GEP59845.1"/>
    <property type="molecule type" value="Genomic_DNA"/>
</dbReference>
<keyword evidence="4" id="KW-1185">Reference proteome</keyword>
<sequence>MVARTGAARDGGAADGGWATDGFAIYVDETARSSWRLKAQRDPGGPGGRPDGTYSLDYEYVRGLGDLDECNGREAVTAEFPQGAYHYVVTAKFPHVPLCFMGTADASFVKQGGPPPARPGGRRPPPPR</sequence>
<organism evidence="3 4">
    <name type="scientific">Reyranella soli</name>
    <dbReference type="NCBI Taxonomy" id="1230389"/>
    <lineage>
        <taxon>Bacteria</taxon>
        <taxon>Pseudomonadati</taxon>
        <taxon>Pseudomonadota</taxon>
        <taxon>Alphaproteobacteria</taxon>
        <taxon>Hyphomicrobiales</taxon>
        <taxon>Reyranellaceae</taxon>
        <taxon>Reyranella</taxon>
    </lineage>
</organism>
<reference evidence="3 4" key="1">
    <citation type="submission" date="2019-07" db="EMBL/GenBank/DDBJ databases">
        <title>Whole genome shotgun sequence of Reyranella soli NBRC 108950.</title>
        <authorList>
            <person name="Hosoyama A."/>
            <person name="Uohara A."/>
            <person name="Ohji S."/>
            <person name="Ichikawa N."/>
        </authorList>
    </citation>
    <scope>NUCLEOTIDE SEQUENCE [LARGE SCALE GENOMIC DNA]</scope>
    <source>
        <strain evidence="3 4">NBRC 108950</strain>
    </source>
</reference>